<reference evidence="1 2" key="1">
    <citation type="submission" date="2018-04" db="EMBL/GenBank/DDBJ databases">
        <title>Genomic Encyclopedia of Archaeal and Bacterial Type Strains, Phase II (KMG-II): from individual species to whole genera.</title>
        <authorList>
            <person name="Goeker M."/>
        </authorList>
    </citation>
    <scope>NUCLEOTIDE SEQUENCE [LARGE SCALE GENOMIC DNA]</scope>
    <source>
        <strain evidence="1 2">DSM 23382</strain>
    </source>
</reference>
<dbReference type="EMBL" id="QAYG01000002">
    <property type="protein sequence ID" value="PTW61473.1"/>
    <property type="molecule type" value="Genomic_DNA"/>
</dbReference>
<comment type="caution">
    <text evidence="1">The sequence shown here is derived from an EMBL/GenBank/DDBJ whole genome shotgun (WGS) entry which is preliminary data.</text>
</comment>
<keyword evidence="2" id="KW-1185">Reference proteome</keyword>
<dbReference type="AlphaFoldDB" id="A0A2T5VCI3"/>
<evidence type="ECO:0000313" key="1">
    <source>
        <dbReference type="EMBL" id="PTW61473.1"/>
    </source>
</evidence>
<proteinExistence type="predicted"/>
<protein>
    <submittedName>
        <fullName evidence="1">Uncharacterized protein</fullName>
    </submittedName>
</protein>
<gene>
    <name evidence="1" type="ORF">C8N35_102183</name>
</gene>
<organism evidence="1 2">
    <name type="scientific">Breoghania corrubedonensis</name>
    <dbReference type="NCBI Taxonomy" id="665038"/>
    <lineage>
        <taxon>Bacteria</taxon>
        <taxon>Pseudomonadati</taxon>
        <taxon>Pseudomonadota</taxon>
        <taxon>Alphaproteobacteria</taxon>
        <taxon>Hyphomicrobiales</taxon>
        <taxon>Stappiaceae</taxon>
        <taxon>Breoghania</taxon>
    </lineage>
</organism>
<evidence type="ECO:0000313" key="2">
    <source>
        <dbReference type="Proteomes" id="UP000244081"/>
    </source>
</evidence>
<accession>A0A2T5VCI3</accession>
<dbReference type="Proteomes" id="UP000244081">
    <property type="component" value="Unassembled WGS sequence"/>
</dbReference>
<sequence length="134" mass="14802">MGDRYHCRPDPRIFGEGKEQRLVGHEEFQDAGQEAGLCRRIAQRLGPQARECEEAAQMIRLAGNIAQGLYGNPLRFLGRQCAVSTEFDHLFAFPKRISISLFTDIRGTGLPNVRNGEVPVRTPSAVLAPPVEAS</sequence>
<name>A0A2T5VCI3_9HYPH</name>